<organism evidence="1 2">
    <name type="scientific">Wuchereria bancrofti</name>
    <dbReference type="NCBI Taxonomy" id="6293"/>
    <lineage>
        <taxon>Eukaryota</taxon>
        <taxon>Metazoa</taxon>
        <taxon>Ecdysozoa</taxon>
        <taxon>Nematoda</taxon>
        <taxon>Chromadorea</taxon>
        <taxon>Rhabditida</taxon>
        <taxon>Spirurina</taxon>
        <taxon>Spiruromorpha</taxon>
        <taxon>Filarioidea</taxon>
        <taxon>Onchocercidae</taxon>
        <taxon>Wuchereria</taxon>
    </lineage>
</organism>
<name>J9EUZ0_WUCBA</name>
<comment type="caution">
    <text evidence="1">The sequence shown here is derived from an EMBL/GenBank/DDBJ whole genome shotgun (WGS) entry which is preliminary data.</text>
</comment>
<gene>
    <name evidence="1" type="ORF">WUBG_03097</name>
</gene>
<dbReference type="Proteomes" id="UP000004810">
    <property type="component" value="Unassembled WGS sequence"/>
</dbReference>
<reference evidence="2" key="1">
    <citation type="submission" date="2012-08" db="EMBL/GenBank/DDBJ databases">
        <title>The Genome Sequence of Wuchereria bancrofti.</title>
        <authorList>
            <person name="Nutman T.B."/>
            <person name="Fink D.L."/>
            <person name="Russ C."/>
            <person name="Young S."/>
            <person name="Zeng Q."/>
            <person name="Koehrsen M."/>
            <person name="Alvarado L."/>
            <person name="Berlin A."/>
            <person name="Chapman S.B."/>
            <person name="Chen Z."/>
            <person name="Freedman E."/>
            <person name="Gellesch M."/>
            <person name="Goldberg J."/>
            <person name="Griggs A."/>
            <person name="Gujja S."/>
            <person name="Heilman E.R."/>
            <person name="Heiman D."/>
            <person name="Hepburn T."/>
            <person name="Howarth C."/>
            <person name="Jen D."/>
            <person name="Larson L."/>
            <person name="Lewis B."/>
            <person name="Mehta T."/>
            <person name="Park D."/>
            <person name="Pearson M."/>
            <person name="Roberts A."/>
            <person name="Saif S."/>
            <person name="Shea T."/>
            <person name="Shenoy N."/>
            <person name="Sisk P."/>
            <person name="Stolte C."/>
            <person name="Sykes S."/>
            <person name="Walk T."/>
            <person name="White J."/>
            <person name="Yandava C."/>
            <person name="Haas B."/>
            <person name="Henn M.R."/>
            <person name="Nusbaum C."/>
            <person name="Birren B."/>
        </authorList>
    </citation>
    <scope>NUCLEOTIDE SEQUENCE [LARGE SCALE GENOMIC DNA]</scope>
    <source>
        <strain evidence="2">NA</strain>
    </source>
</reference>
<dbReference type="AlphaFoldDB" id="J9EUZ0"/>
<dbReference type="EMBL" id="ADBV01000913">
    <property type="protein sequence ID" value="EJW85993.1"/>
    <property type="molecule type" value="Genomic_DNA"/>
</dbReference>
<protein>
    <submittedName>
        <fullName evidence="1">Uncharacterized protein</fullName>
    </submittedName>
</protein>
<evidence type="ECO:0000313" key="2">
    <source>
        <dbReference type="Proteomes" id="UP000004810"/>
    </source>
</evidence>
<sequence length="139" mass="16186">MFFKKWETKGEKNRGISLEFSFIGSSGEKRQFSMEQNFRNETEKVSAFMSSEIICHLGKLRSVLQQPHQAGPVFSTLVWFTADFDKPSPRICHVKFLLLHPFFFNDHSLFASNTNYSLPLGAVTFRRLGNFLWNKLEQE</sequence>
<evidence type="ECO:0000313" key="1">
    <source>
        <dbReference type="EMBL" id="EJW85993.1"/>
    </source>
</evidence>
<accession>J9EUZ0</accession>
<proteinExistence type="predicted"/>